<evidence type="ECO:0000259" key="3">
    <source>
        <dbReference type="PROSITE" id="PS51371"/>
    </source>
</evidence>
<dbReference type="InterPro" id="IPR000644">
    <property type="entry name" value="CBS_dom"/>
</dbReference>
<dbReference type="AlphaFoldDB" id="A0A7X5UNG5"/>
<dbReference type="PROSITE" id="PS51371">
    <property type="entry name" value="CBS"/>
    <property type="match status" value="2"/>
</dbReference>
<dbReference type="InterPro" id="IPR051257">
    <property type="entry name" value="Diverse_CBS-Domain"/>
</dbReference>
<evidence type="ECO:0000313" key="4">
    <source>
        <dbReference type="EMBL" id="NIJ11256.1"/>
    </source>
</evidence>
<dbReference type="InterPro" id="IPR044725">
    <property type="entry name" value="CBSX3_CBS_dom"/>
</dbReference>
<dbReference type="SMART" id="SM00116">
    <property type="entry name" value="CBS"/>
    <property type="match status" value="2"/>
</dbReference>
<dbReference type="Proteomes" id="UP000545493">
    <property type="component" value="Unassembled WGS sequence"/>
</dbReference>
<feature type="domain" description="CBS" evidence="3">
    <location>
        <begin position="76"/>
        <end position="131"/>
    </location>
</feature>
<reference evidence="4 5" key="1">
    <citation type="submission" date="2020-03" db="EMBL/GenBank/DDBJ databases">
        <title>Sequencing the genomes of 1000 actinobacteria strains.</title>
        <authorList>
            <person name="Klenk H.-P."/>
        </authorList>
    </citation>
    <scope>NUCLEOTIDE SEQUENCE [LARGE SCALE GENOMIC DNA]</scope>
    <source>
        <strain evidence="4 5">DSM 45685</strain>
    </source>
</reference>
<dbReference type="EMBL" id="JAAOYM010000001">
    <property type="protein sequence ID" value="NIJ11256.1"/>
    <property type="molecule type" value="Genomic_DNA"/>
</dbReference>
<proteinExistence type="predicted"/>
<keyword evidence="5" id="KW-1185">Reference proteome</keyword>
<dbReference type="Gene3D" id="3.10.580.10">
    <property type="entry name" value="CBS-domain"/>
    <property type="match status" value="1"/>
</dbReference>
<keyword evidence="1 2" id="KW-0129">CBS domain</keyword>
<accession>A0A7X5UNG5</accession>
<dbReference type="Pfam" id="PF00571">
    <property type="entry name" value="CBS"/>
    <property type="match status" value="2"/>
</dbReference>
<dbReference type="PANTHER" id="PTHR43080">
    <property type="entry name" value="CBS DOMAIN-CONTAINING PROTEIN CBSX3, MITOCHONDRIAL"/>
    <property type="match status" value="1"/>
</dbReference>
<dbReference type="InterPro" id="IPR046342">
    <property type="entry name" value="CBS_dom_sf"/>
</dbReference>
<dbReference type="PANTHER" id="PTHR43080:SF2">
    <property type="entry name" value="CBS DOMAIN-CONTAINING PROTEIN"/>
    <property type="match status" value="1"/>
</dbReference>
<evidence type="ECO:0000313" key="5">
    <source>
        <dbReference type="Proteomes" id="UP000545493"/>
    </source>
</evidence>
<name>A0A7X5UNG5_9PSEU</name>
<evidence type="ECO:0000256" key="2">
    <source>
        <dbReference type="PROSITE-ProRule" id="PRU00703"/>
    </source>
</evidence>
<gene>
    <name evidence="4" type="ORF">FHU38_001600</name>
</gene>
<feature type="domain" description="CBS" evidence="3">
    <location>
        <begin position="7"/>
        <end position="67"/>
    </location>
</feature>
<sequence>MRIADLLRRKGSMVATVTPRTGVTELLARLAEHNVGALVVIDGTGAVAGIVSERDVVRRLHQHGPDLLSREVGDIMTTVVATCCPQDSVDELSALMTQRRIRHVPVLVDGTLAGIVSIGDVVKSRMDELEQNQEQLEAYIAGGQFHT</sequence>
<dbReference type="SUPFAM" id="SSF54631">
    <property type="entry name" value="CBS-domain pair"/>
    <property type="match status" value="1"/>
</dbReference>
<dbReference type="RefSeq" id="WP_167168304.1">
    <property type="nucleotide sequence ID" value="NZ_JAAOYM010000001.1"/>
</dbReference>
<dbReference type="CDD" id="cd04623">
    <property type="entry name" value="CBS_pair_bac_euk"/>
    <property type="match status" value="1"/>
</dbReference>
<protein>
    <submittedName>
        <fullName evidence="4">CBS domain-containing protein</fullName>
    </submittedName>
</protein>
<organism evidence="4 5">
    <name type="scientific">Saccharomonospora amisosensis</name>
    <dbReference type="NCBI Taxonomy" id="1128677"/>
    <lineage>
        <taxon>Bacteria</taxon>
        <taxon>Bacillati</taxon>
        <taxon>Actinomycetota</taxon>
        <taxon>Actinomycetes</taxon>
        <taxon>Pseudonocardiales</taxon>
        <taxon>Pseudonocardiaceae</taxon>
        <taxon>Saccharomonospora</taxon>
    </lineage>
</organism>
<evidence type="ECO:0000256" key="1">
    <source>
        <dbReference type="ARBA" id="ARBA00023122"/>
    </source>
</evidence>
<comment type="caution">
    <text evidence="4">The sequence shown here is derived from an EMBL/GenBank/DDBJ whole genome shotgun (WGS) entry which is preliminary data.</text>
</comment>